<keyword evidence="3" id="KW-1185">Reference proteome</keyword>
<evidence type="ECO:0000313" key="2">
    <source>
        <dbReference type="EMBL" id="GIY48816.1"/>
    </source>
</evidence>
<feature type="compositionally biased region" description="Basic and acidic residues" evidence="1">
    <location>
        <begin position="1"/>
        <end position="10"/>
    </location>
</feature>
<protein>
    <submittedName>
        <fullName evidence="2">Uncharacterized protein</fullName>
    </submittedName>
</protein>
<evidence type="ECO:0000313" key="3">
    <source>
        <dbReference type="Proteomes" id="UP001054945"/>
    </source>
</evidence>
<gene>
    <name evidence="2" type="ORF">CEXT_56741</name>
</gene>
<accession>A0AAV4TTI8</accession>
<organism evidence="2 3">
    <name type="scientific">Caerostris extrusa</name>
    <name type="common">Bark spider</name>
    <name type="synonym">Caerostris bankana</name>
    <dbReference type="NCBI Taxonomy" id="172846"/>
    <lineage>
        <taxon>Eukaryota</taxon>
        <taxon>Metazoa</taxon>
        <taxon>Ecdysozoa</taxon>
        <taxon>Arthropoda</taxon>
        <taxon>Chelicerata</taxon>
        <taxon>Arachnida</taxon>
        <taxon>Araneae</taxon>
        <taxon>Araneomorphae</taxon>
        <taxon>Entelegynae</taxon>
        <taxon>Araneoidea</taxon>
        <taxon>Araneidae</taxon>
        <taxon>Caerostris</taxon>
    </lineage>
</organism>
<proteinExistence type="predicted"/>
<reference evidence="2 3" key="1">
    <citation type="submission" date="2021-06" db="EMBL/GenBank/DDBJ databases">
        <title>Caerostris extrusa draft genome.</title>
        <authorList>
            <person name="Kono N."/>
            <person name="Arakawa K."/>
        </authorList>
    </citation>
    <scope>NUCLEOTIDE SEQUENCE [LARGE SCALE GENOMIC DNA]</scope>
</reference>
<dbReference type="EMBL" id="BPLR01011756">
    <property type="protein sequence ID" value="GIY48816.1"/>
    <property type="molecule type" value="Genomic_DNA"/>
</dbReference>
<evidence type="ECO:0000256" key="1">
    <source>
        <dbReference type="SAM" id="MobiDB-lite"/>
    </source>
</evidence>
<feature type="region of interest" description="Disordered" evidence="1">
    <location>
        <begin position="1"/>
        <end position="36"/>
    </location>
</feature>
<dbReference type="Proteomes" id="UP001054945">
    <property type="component" value="Unassembled WGS sequence"/>
</dbReference>
<comment type="caution">
    <text evidence="2">The sequence shown here is derived from an EMBL/GenBank/DDBJ whole genome shotgun (WGS) entry which is preliminary data.</text>
</comment>
<sequence length="67" mass="7450">MCSRPVRMEESGNYATECGGGSTANPPPRNASPSLIYSTSRRSLGNRACVRKNEKGFLCRSWLQYIH</sequence>
<name>A0AAV4TTI8_CAEEX</name>
<dbReference type="AlphaFoldDB" id="A0AAV4TTI8"/>